<name>A0A8X7WG96_BRACI</name>
<organism evidence="1 2">
    <name type="scientific">Brassica carinata</name>
    <name type="common">Ethiopian mustard</name>
    <name type="synonym">Abyssinian cabbage</name>
    <dbReference type="NCBI Taxonomy" id="52824"/>
    <lineage>
        <taxon>Eukaryota</taxon>
        <taxon>Viridiplantae</taxon>
        <taxon>Streptophyta</taxon>
        <taxon>Embryophyta</taxon>
        <taxon>Tracheophyta</taxon>
        <taxon>Spermatophyta</taxon>
        <taxon>Magnoliopsida</taxon>
        <taxon>eudicotyledons</taxon>
        <taxon>Gunneridae</taxon>
        <taxon>Pentapetalae</taxon>
        <taxon>rosids</taxon>
        <taxon>malvids</taxon>
        <taxon>Brassicales</taxon>
        <taxon>Brassicaceae</taxon>
        <taxon>Brassiceae</taxon>
        <taxon>Brassica</taxon>
    </lineage>
</organism>
<reference evidence="1 2" key="1">
    <citation type="submission" date="2020-02" db="EMBL/GenBank/DDBJ databases">
        <authorList>
            <person name="Ma Q."/>
            <person name="Huang Y."/>
            <person name="Song X."/>
            <person name="Pei D."/>
        </authorList>
    </citation>
    <scope>NUCLEOTIDE SEQUENCE [LARGE SCALE GENOMIC DNA]</scope>
    <source>
        <strain evidence="1">Sxm20200214</strain>
        <tissue evidence="1">Leaf</tissue>
    </source>
</reference>
<comment type="caution">
    <text evidence="1">The sequence shown here is derived from an EMBL/GenBank/DDBJ whole genome shotgun (WGS) entry which is preliminary data.</text>
</comment>
<evidence type="ECO:0000313" key="1">
    <source>
        <dbReference type="EMBL" id="KAG2328946.1"/>
    </source>
</evidence>
<dbReference type="EMBL" id="JAAMPC010000001">
    <property type="protein sequence ID" value="KAG2328946.1"/>
    <property type="molecule type" value="Genomic_DNA"/>
</dbReference>
<accession>A0A8X7WG96</accession>
<dbReference type="AlphaFoldDB" id="A0A8X7WG96"/>
<keyword evidence="2" id="KW-1185">Reference proteome</keyword>
<sequence>MLQPYLRRDAFLHHHLKHDLRTVSFRHEIKPQSLRLHRNSSPSYHFSEAARIVVTIPSFSDAVLLRNESSMRNNGDFRLYCIFGL</sequence>
<protein>
    <submittedName>
        <fullName evidence="1">Uncharacterized protein</fullName>
    </submittedName>
</protein>
<gene>
    <name evidence="1" type="ORF">Bca52824_000126</name>
</gene>
<evidence type="ECO:0000313" key="2">
    <source>
        <dbReference type="Proteomes" id="UP000886595"/>
    </source>
</evidence>
<proteinExistence type="predicted"/>
<dbReference type="Proteomes" id="UP000886595">
    <property type="component" value="Unassembled WGS sequence"/>
</dbReference>